<sequence>MSKGNIRLGDKLTSGGKVINVSSTSIVEGKKIALTGDLVSCPIQGHGINRIVSSEPGWMSDGKAAAFDGALCQCGCRVIASTSTSIMG</sequence>
<dbReference type="RefSeq" id="WP_048888838.1">
    <property type="nucleotide sequence ID" value="NZ_LFEJ01000029.1"/>
</dbReference>
<dbReference type="Proteomes" id="UP000037315">
    <property type="component" value="Unassembled WGS sequence"/>
</dbReference>
<comment type="caution">
    <text evidence="1">The sequence shown here is derived from an EMBL/GenBank/DDBJ whole genome shotgun (WGS) entry which is preliminary data.</text>
</comment>
<dbReference type="OrthoDB" id="6860016at2"/>
<dbReference type="InterPro" id="IPR008727">
    <property type="entry name" value="PAAR_motif"/>
</dbReference>
<reference evidence="1 2" key="1">
    <citation type="submission" date="2015-06" db="EMBL/GenBank/DDBJ databases">
        <title>Genome sequencing of Cronobacter sp. strain DJ34 isolated from petroleum contaminated sludge of Duliajan Oil Fields, Assam, India.</title>
        <authorList>
            <person name="Pal S."/>
            <person name="Banerjee T.D."/>
            <person name="Roy A."/>
            <person name="Sar P."/>
            <person name="Kazy S.K."/>
        </authorList>
    </citation>
    <scope>NUCLEOTIDE SEQUENCE [LARGE SCALE GENOMIC DNA]</scope>
    <source>
        <strain evidence="1 2">DJ34</strain>
    </source>
</reference>
<dbReference type="EMBL" id="LFEJ01000029">
    <property type="protein sequence ID" value="KMV32390.1"/>
    <property type="molecule type" value="Genomic_DNA"/>
</dbReference>
<evidence type="ECO:0000313" key="2">
    <source>
        <dbReference type="Proteomes" id="UP000037315"/>
    </source>
</evidence>
<gene>
    <name evidence="1" type="ORF">ACH50_22450</name>
</gene>
<name>A0A0J8VIT5_9ENTR</name>
<keyword evidence="2" id="KW-1185">Reference proteome</keyword>
<dbReference type="PATRIC" id="fig|1656095.3.peg.2125"/>
<evidence type="ECO:0008006" key="3">
    <source>
        <dbReference type="Google" id="ProtNLM"/>
    </source>
</evidence>
<dbReference type="AlphaFoldDB" id="A0A0J8VIT5"/>
<organism evidence="1 2">
    <name type="scientific">Franconibacter pulveris</name>
    <dbReference type="NCBI Taxonomy" id="435910"/>
    <lineage>
        <taxon>Bacteria</taxon>
        <taxon>Pseudomonadati</taxon>
        <taxon>Pseudomonadota</taxon>
        <taxon>Gammaproteobacteria</taxon>
        <taxon>Enterobacterales</taxon>
        <taxon>Enterobacteriaceae</taxon>
        <taxon>Franconibacter</taxon>
    </lineage>
</organism>
<dbReference type="Pfam" id="PF05488">
    <property type="entry name" value="PAAR_motif"/>
    <property type="match status" value="1"/>
</dbReference>
<dbReference type="Gene3D" id="2.60.200.60">
    <property type="match status" value="1"/>
</dbReference>
<proteinExistence type="predicted"/>
<dbReference type="CDD" id="cd14744">
    <property type="entry name" value="PAAR_CT_2"/>
    <property type="match status" value="1"/>
</dbReference>
<accession>A0A0J8VIT5</accession>
<evidence type="ECO:0000313" key="1">
    <source>
        <dbReference type="EMBL" id="KMV32390.1"/>
    </source>
</evidence>
<protein>
    <recommendedName>
        <fullName evidence="3">PAAR domain-containing protein</fullName>
    </recommendedName>
</protein>